<accession>A0A834W699</accession>
<feature type="compositionally biased region" description="Basic and acidic residues" evidence="1">
    <location>
        <begin position="236"/>
        <end position="246"/>
    </location>
</feature>
<dbReference type="SUPFAM" id="SSF56219">
    <property type="entry name" value="DNase I-like"/>
    <property type="match status" value="1"/>
</dbReference>
<evidence type="ECO:0000313" key="2">
    <source>
        <dbReference type="EMBL" id="KAF7807411.1"/>
    </source>
</evidence>
<evidence type="ECO:0000313" key="3">
    <source>
        <dbReference type="Proteomes" id="UP000634136"/>
    </source>
</evidence>
<feature type="compositionally biased region" description="Acidic residues" evidence="1">
    <location>
        <begin position="59"/>
        <end position="95"/>
    </location>
</feature>
<dbReference type="PANTHER" id="PTHR33710:SF77">
    <property type="entry name" value="DNASE I-LIKE SUPERFAMILY PROTEIN"/>
    <property type="match status" value="1"/>
</dbReference>
<name>A0A834W699_9FABA</name>
<feature type="region of interest" description="Disordered" evidence="1">
    <location>
        <begin position="1"/>
        <end position="108"/>
    </location>
</feature>
<feature type="compositionally biased region" description="Polar residues" evidence="1">
    <location>
        <begin position="223"/>
        <end position="234"/>
    </location>
</feature>
<dbReference type="PANTHER" id="PTHR33710">
    <property type="entry name" value="BNAC02G09200D PROTEIN"/>
    <property type="match status" value="1"/>
</dbReference>
<proteinExistence type="predicted"/>
<feature type="region of interest" description="Disordered" evidence="1">
    <location>
        <begin position="158"/>
        <end position="274"/>
    </location>
</feature>
<dbReference type="InterPro" id="IPR036691">
    <property type="entry name" value="Endo/exonu/phosph_ase_sf"/>
</dbReference>
<feature type="compositionally biased region" description="Polar residues" evidence="1">
    <location>
        <begin position="253"/>
        <end position="263"/>
    </location>
</feature>
<dbReference type="OrthoDB" id="1748181at2759"/>
<evidence type="ECO:0000256" key="1">
    <source>
        <dbReference type="SAM" id="MobiDB-lite"/>
    </source>
</evidence>
<dbReference type="Proteomes" id="UP000634136">
    <property type="component" value="Unassembled WGS sequence"/>
</dbReference>
<reference evidence="2" key="1">
    <citation type="submission" date="2020-09" db="EMBL/GenBank/DDBJ databases">
        <title>Genome-Enabled Discovery of Anthraquinone Biosynthesis in Senna tora.</title>
        <authorList>
            <person name="Kang S.-H."/>
            <person name="Pandey R.P."/>
            <person name="Lee C.-M."/>
            <person name="Sim J.-S."/>
            <person name="Jeong J.-T."/>
            <person name="Choi B.-S."/>
            <person name="Jung M."/>
            <person name="Ginzburg D."/>
            <person name="Zhao K."/>
            <person name="Won S.Y."/>
            <person name="Oh T.-J."/>
            <person name="Yu Y."/>
            <person name="Kim N.-H."/>
            <person name="Lee O.R."/>
            <person name="Lee T.-H."/>
            <person name="Bashyal P."/>
            <person name="Kim T.-S."/>
            <person name="Lee W.-H."/>
            <person name="Kawkins C."/>
            <person name="Kim C.-K."/>
            <person name="Kim J.S."/>
            <person name="Ahn B.O."/>
            <person name="Rhee S.Y."/>
            <person name="Sohng J.K."/>
        </authorList>
    </citation>
    <scope>NUCLEOTIDE SEQUENCE</scope>
    <source>
        <tissue evidence="2">Leaf</tissue>
    </source>
</reference>
<organism evidence="2 3">
    <name type="scientific">Senna tora</name>
    <dbReference type="NCBI Taxonomy" id="362788"/>
    <lineage>
        <taxon>Eukaryota</taxon>
        <taxon>Viridiplantae</taxon>
        <taxon>Streptophyta</taxon>
        <taxon>Embryophyta</taxon>
        <taxon>Tracheophyta</taxon>
        <taxon>Spermatophyta</taxon>
        <taxon>Magnoliopsida</taxon>
        <taxon>eudicotyledons</taxon>
        <taxon>Gunneridae</taxon>
        <taxon>Pentapetalae</taxon>
        <taxon>rosids</taxon>
        <taxon>fabids</taxon>
        <taxon>Fabales</taxon>
        <taxon>Fabaceae</taxon>
        <taxon>Caesalpinioideae</taxon>
        <taxon>Cassia clade</taxon>
        <taxon>Senna</taxon>
    </lineage>
</organism>
<feature type="compositionally biased region" description="Basic and acidic residues" evidence="1">
    <location>
        <begin position="163"/>
        <end position="181"/>
    </location>
</feature>
<keyword evidence="3" id="KW-1185">Reference proteome</keyword>
<protein>
    <submittedName>
        <fullName evidence="2">Ribonuclease H</fullName>
    </submittedName>
</protein>
<sequence>MSTTSEAILATEANHGDPPQSPDEVDNMKISMIPRSEEWMENAPDGQDREGRKMSYRDSEEDDEDIEDDADDLDDKQEETEGSDSSSADEDENQDSTEGNGISVEKDYLDRLDFKLSDKEWKRVKKPFKKALIIKLLGKTVGFKFLLRKQSNWKSKKNNPVFEVREEQDKGKNSTGEDRVDLGTPVKGRSSNNEETNKHKDTGQGDALVLGTPVKEQKEVTKSYLSSGSNQVKTHNPKDKPPDTSRKKISQVKGLSNVVSNVKGSKKEDTPPRGVAGRKFSQAFNEIKRCYNPELVFLFETRCSGLKVENTIRELGYSKSELCEARGFAGGIWALWNNDTKVTCVKKHDQFMQIEIENQKKERWGIIDVYAKPHVQTRDELWPIIKDICINYPLPLLVANDFNEIANQNEQRGGASPNLQRCFQFQSWINSCNIIDLYPAGPFFTWEAPKRQNKDKLYKRLDRAMCTQSWRNCFAYASARCLTRVHYDHNPILISTEEGGRTNHNRPFRFEFCWMQHREFIPFLESKWEKKEDLNIMLKSLGTSLKDWNREVFGNIKKRKERLIRRIDGIHASLDRKYNPCLDDLGKELEKELGNVLNQEESLWFQRARCQWIKDGVRNTKYYHTKVLTRRRRNKIIMLKNDDGVWTEDFKEIKNIILEFYKKIVQRGYARYTEH</sequence>
<dbReference type="Gene3D" id="3.60.10.10">
    <property type="entry name" value="Endonuclease/exonuclease/phosphatase"/>
    <property type="match status" value="1"/>
</dbReference>
<gene>
    <name evidence="2" type="ORF">G2W53_039572</name>
</gene>
<dbReference type="EMBL" id="JAAIUW010000012">
    <property type="protein sequence ID" value="KAF7807411.1"/>
    <property type="molecule type" value="Genomic_DNA"/>
</dbReference>
<feature type="compositionally biased region" description="Basic and acidic residues" evidence="1">
    <location>
        <begin position="46"/>
        <end position="58"/>
    </location>
</feature>
<dbReference type="AlphaFoldDB" id="A0A834W699"/>
<comment type="caution">
    <text evidence="2">The sequence shown here is derived from an EMBL/GenBank/DDBJ whole genome shotgun (WGS) entry which is preliminary data.</text>
</comment>